<evidence type="ECO:0000313" key="4">
    <source>
        <dbReference type="Proteomes" id="UP001595892"/>
    </source>
</evidence>
<dbReference type="InterPro" id="IPR036662">
    <property type="entry name" value="PTS_EIIA_man-typ_sf"/>
</dbReference>
<reference evidence="4" key="1">
    <citation type="journal article" date="2019" name="Int. J. Syst. Evol. Microbiol.">
        <title>The Global Catalogue of Microorganisms (GCM) 10K type strain sequencing project: providing services to taxonomists for standard genome sequencing and annotation.</title>
        <authorList>
            <consortium name="The Broad Institute Genomics Platform"/>
            <consortium name="The Broad Institute Genome Sequencing Center for Infectious Disease"/>
            <person name="Wu L."/>
            <person name="Ma J."/>
        </authorList>
    </citation>
    <scope>NUCLEOTIDE SEQUENCE [LARGE SCALE GENOMIC DNA]</scope>
    <source>
        <strain evidence="4">CGMCC 1.13574</strain>
    </source>
</reference>
<keyword evidence="3" id="KW-0762">Sugar transport</keyword>
<dbReference type="PANTHER" id="PTHR33799">
    <property type="entry name" value="PTS PERMEASE-RELATED-RELATED"/>
    <property type="match status" value="1"/>
</dbReference>
<sequence length="130" mass="13453">MAVGILLVTHEGIGRALLAVSERLLGRLPLRVEAVEIPFDADADSCLPGASGALRRVDEGDGVLILSDVYGATPSRVAAKVAQLGTPAQRISGLGLPMLLRTLNYPETGLEELARIAAAGARTGVIQNDA</sequence>
<gene>
    <name evidence="3" type="ORF">ACFO3Q_06480</name>
</gene>
<dbReference type="Gene3D" id="3.40.50.510">
    <property type="entry name" value="Phosphotransferase system, mannose-type IIA component"/>
    <property type="match status" value="1"/>
</dbReference>
<evidence type="ECO:0000259" key="2">
    <source>
        <dbReference type="PROSITE" id="PS51096"/>
    </source>
</evidence>
<evidence type="ECO:0000256" key="1">
    <source>
        <dbReference type="ARBA" id="ARBA00022679"/>
    </source>
</evidence>
<dbReference type="InterPro" id="IPR004701">
    <property type="entry name" value="PTS_EIIA_man-typ"/>
</dbReference>
<dbReference type="PANTHER" id="PTHR33799:SF1">
    <property type="entry name" value="PTS SYSTEM MANNOSE-SPECIFIC EIIAB COMPONENT-RELATED"/>
    <property type="match status" value="1"/>
</dbReference>
<keyword evidence="1" id="KW-0808">Transferase</keyword>
<dbReference type="RefSeq" id="WP_377003829.1">
    <property type="nucleotide sequence ID" value="NZ_JBHSGG010000017.1"/>
</dbReference>
<feature type="domain" description="PTS EIIA type-4" evidence="2">
    <location>
        <begin position="2"/>
        <end position="125"/>
    </location>
</feature>
<dbReference type="InterPro" id="IPR051471">
    <property type="entry name" value="Bacterial_PTS_sugar_comp"/>
</dbReference>
<dbReference type="PROSITE" id="PS51096">
    <property type="entry name" value="PTS_EIIA_TYPE_4"/>
    <property type="match status" value="1"/>
</dbReference>
<keyword evidence="3" id="KW-0813">Transport</keyword>
<evidence type="ECO:0000313" key="3">
    <source>
        <dbReference type="EMBL" id="MFC4727815.1"/>
    </source>
</evidence>
<dbReference type="Pfam" id="PF03610">
    <property type="entry name" value="EIIA-man"/>
    <property type="match status" value="1"/>
</dbReference>
<accession>A0ABV9NJA2</accession>
<keyword evidence="4" id="KW-1185">Reference proteome</keyword>
<proteinExistence type="predicted"/>
<comment type="caution">
    <text evidence="3">The sequence shown here is derived from an EMBL/GenBank/DDBJ whole genome shotgun (WGS) entry which is preliminary data.</text>
</comment>
<organism evidence="3 4">
    <name type="scientific">Coralloluteibacterium thermophilum</name>
    <dbReference type="NCBI Taxonomy" id="2707049"/>
    <lineage>
        <taxon>Bacteria</taxon>
        <taxon>Pseudomonadati</taxon>
        <taxon>Pseudomonadota</taxon>
        <taxon>Gammaproteobacteria</taxon>
        <taxon>Lysobacterales</taxon>
        <taxon>Lysobacteraceae</taxon>
        <taxon>Coralloluteibacterium</taxon>
    </lineage>
</organism>
<name>A0ABV9NJA2_9GAMM</name>
<protein>
    <submittedName>
        <fullName evidence="3">PTS sugar transporter subunit IIA</fullName>
    </submittedName>
</protein>
<dbReference type="Proteomes" id="UP001595892">
    <property type="component" value="Unassembled WGS sequence"/>
</dbReference>
<dbReference type="SUPFAM" id="SSF53062">
    <property type="entry name" value="PTS system fructose IIA component-like"/>
    <property type="match status" value="1"/>
</dbReference>
<dbReference type="EMBL" id="JBHSGG010000017">
    <property type="protein sequence ID" value="MFC4727815.1"/>
    <property type="molecule type" value="Genomic_DNA"/>
</dbReference>